<organism evidence="2 3">
    <name type="scientific">Ilex paraguariensis</name>
    <name type="common">yerba mate</name>
    <dbReference type="NCBI Taxonomy" id="185542"/>
    <lineage>
        <taxon>Eukaryota</taxon>
        <taxon>Viridiplantae</taxon>
        <taxon>Streptophyta</taxon>
        <taxon>Embryophyta</taxon>
        <taxon>Tracheophyta</taxon>
        <taxon>Spermatophyta</taxon>
        <taxon>Magnoliopsida</taxon>
        <taxon>eudicotyledons</taxon>
        <taxon>Gunneridae</taxon>
        <taxon>Pentapetalae</taxon>
        <taxon>asterids</taxon>
        <taxon>campanulids</taxon>
        <taxon>Aquifoliales</taxon>
        <taxon>Aquifoliaceae</taxon>
        <taxon>Ilex</taxon>
    </lineage>
</organism>
<dbReference type="Proteomes" id="UP001642360">
    <property type="component" value="Unassembled WGS sequence"/>
</dbReference>
<feature type="region of interest" description="Disordered" evidence="1">
    <location>
        <begin position="20"/>
        <end position="39"/>
    </location>
</feature>
<keyword evidence="3" id="KW-1185">Reference proteome</keyword>
<reference evidence="2 3" key="1">
    <citation type="submission" date="2024-02" db="EMBL/GenBank/DDBJ databases">
        <authorList>
            <person name="Vignale AGUSTIN F."/>
            <person name="Sosa J E."/>
            <person name="Modenutti C."/>
        </authorList>
    </citation>
    <scope>NUCLEOTIDE SEQUENCE [LARGE SCALE GENOMIC DNA]</scope>
</reference>
<accession>A0ABC8STC3</accession>
<sequence>MHQKRWPQLDREFLTVKQRKVRSSTAQKGINRGDCPGVTNGDPYTTPHILCPKWQSLASPNHQAHESLVFLEILQTSRINYASMSMAQNLASSDQNYVQ</sequence>
<comment type="caution">
    <text evidence="2">The sequence shown here is derived from an EMBL/GenBank/DDBJ whole genome shotgun (WGS) entry which is preliminary data.</text>
</comment>
<dbReference type="EMBL" id="CAUOFW020003469">
    <property type="protein sequence ID" value="CAK9160133.1"/>
    <property type="molecule type" value="Genomic_DNA"/>
</dbReference>
<evidence type="ECO:0000256" key="1">
    <source>
        <dbReference type="SAM" id="MobiDB-lite"/>
    </source>
</evidence>
<gene>
    <name evidence="2" type="ORF">ILEXP_LOCUS28865</name>
</gene>
<evidence type="ECO:0000313" key="2">
    <source>
        <dbReference type="EMBL" id="CAK9160133.1"/>
    </source>
</evidence>
<protein>
    <submittedName>
        <fullName evidence="2">Uncharacterized protein</fullName>
    </submittedName>
</protein>
<dbReference type="AlphaFoldDB" id="A0ABC8STC3"/>
<evidence type="ECO:0000313" key="3">
    <source>
        <dbReference type="Proteomes" id="UP001642360"/>
    </source>
</evidence>
<proteinExistence type="predicted"/>
<name>A0ABC8STC3_9AQUA</name>